<keyword evidence="1" id="KW-0378">Hydrolase</keyword>
<evidence type="ECO:0000256" key="1">
    <source>
        <dbReference type="ARBA" id="ARBA00022801"/>
    </source>
</evidence>
<reference evidence="2" key="1">
    <citation type="submission" date="2021-02" db="EMBL/GenBank/DDBJ databases">
        <title>PHA producing bacteria isolated from coastal sediment in Guangdong, Shenzhen.</title>
        <authorList>
            <person name="Zheng W."/>
            <person name="Yu S."/>
            <person name="Huang Y."/>
        </authorList>
    </citation>
    <scope>NUCLEOTIDE SEQUENCE</scope>
    <source>
        <strain evidence="2">TN14-10</strain>
    </source>
</reference>
<dbReference type="SUPFAM" id="SSF55909">
    <property type="entry name" value="Pentein"/>
    <property type="match status" value="1"/>
</dbReference>
<dbReference type="Proteomes" id="UP000664303">
    <property type="component" value="Unassembled WGS sequence"/>
</dbReference>
<evidence type="ECO:0000313" key="3">
    <source>
        <dbReference type="Proteomes" id="UP000664303"/>
    </source>
</evidence>
<dbReference type="PANTHER" id="PTHR31377:SF0">
    <property type="entry name" value="AGMATINE DEIMINASE-RELATED"/>
    <property type="match status" value="1"/>
</dbReference>
<dbReference type="GO" id="GO:0047632">
    <property type="term" value="F:agmatine deiminase activity"/>
    <property type="evidence" value="ECO:0007669"/>
    <property type="project" value="TreeGrafter"/>
</dbReference>
<accession>A0A939ILP4</accession>
<dbReference type="GO" id="GO:0009446">
    <property type="term" value="P:putrescine biosynthetic process"/>
    <property type="evidence" value="ECO:0007669"/>
    <property type="project" value="InterPro"/>
</dbReference>
<dbReference type="PANTHER" id="PTHR31377">
    <property type="entry name" value="AGMATINE DEIMINASE-RELATED"/>
    <property type="match status" value="1"/>
</dbReference>
<name>A0A939ILP4_9GAMM</name>
<sequence length="364" mass="39969">MALIGNSLMTERRWPAEWEAQDAVQLTWPHADMEWGGNLPAVVDLYEQLVARLVTAGAVVIAAPPASVDGLRRRFADLRLPTARIRCYPAASNDVWARDHGPITVLGQDGPRLLDFCFNGWGGKYPAEHDNAITARLHQLGAYPGAELESVSLVLEGGAIESDGRGTLLTTERCLLNRNRNPRLDRSAVEAALGAALGLRHVNWLRHGALEGDDTDSHVDTLARLCPDNIILYQDCDDSADSHYAELSAMAEELRGLRDADGRPYRLLPLPWPMAQHDPDDGHRLPATYANFLVFNDLVLVPTYDDPRDAEALKQVSRAFPGRRIQGLDCRPLIRQHGSLHCITMQLPRGVLAAGQPSGGSEQP</sequence>
<evidence type="ECO:0000313" key="2">
    <source>
        <dbReference type="EMBL" id="MBN7798601.1"/>
    </source>
</evidence>
<dbReference type="EMBL" id="JAFKCZ010000016">
    <property type="protein sequence ID" value="MBN7798601.1"/>
    <property type="molecule type" value="Genomic_DNA"/>
</dbReference>
<proteinExistence type="predicted"/>
<dbReference type="Gene3D" id="3.75.10.10">
    <property type="entry name" value="L-arginine/glycine Amidinotransferase, Chain A"/>
    <property type="match status" value="1"/>
</dbReference>
<dbReference type="Pfam" id="PF04371">
    <property type="entry name" value="PAD_porph"/>
    <property type="match status" value="1"/>
</dbReference>
<keyword evidence="3" id="KW-1185">Reference proteome</keyword>
<dbReference type="AlphaFoldDB" id="A0A939ILP4"/>
<gene>
    <name evidence="2" type="ORF">JYP50_18510</name>
</gene>
<dbReference type="InterPro" id="IPR007466">
    <property type="entry name" value="Peptidyl-Arg-deiminase_porph"/>
</dbReference>
<dbReference type="GO" id="GO:0004668">
    <property type="term" value="F:protein-arginine deiminase activity"/>
    <property type="evidence" value="ECO:0007669"/>
    <property type="project" value="InterPro"/>
</dbReference>
<organism evidence="2 3">
    <name type="scientific">Parahaliea mediterranea</name>
    <dbReference type="NCBI Taxonomy" id="651086"/>
    <lineage>
        <taxon>Bacteria</taxon>
        <taxon>Pseudomonadati</taxon>
        <taxon>Pseudomonadota</taxon>
        <taxon>Gammaproteobacteria</taxon>
        <taxon>Cellvibrionales</taxon>
        <taxon>Halieaceae</taxon>
        <taxon>Parahaliea</taxon>
    </lineage>
</organism>
<protein>
    <submittedName>
        <fullName evidence="2">Agmatine deiminase family protein</fullName>
    </submittedName>
</protein>
<comment type="caution">
    <text evidence="2">The sequence shown here is derived from an EMBL/GenBank/DDBJ whole genome shotgun (WGS) entry which is preliminary data.</text>
</comment>